<comment type="similarity">
    <text evidence="1">Belongs to the type-B carboxylesterase/lipase family.</text>
</comment>
<feature type="domain" description="Carboxylesterase type B" evidence="3">
    <location>
        <begin position="234"/>
        <end position="509"/>
    </location>
</feature>
<dbReference type="Pfam" id="PF00135">
    <property type="entry name" value="COesterase"/>
    <property type="match status" value="2"/>
</dbReference>
<keyword evidence="5" id="KW-1185">Reference proteome</keyword>
<evidence type="ECO:0000256" key="2">
    <source>
        <dbReference type="ARBA" id="ARBA00023180"/>
    </source>
</evidence>
<evidence type="ECO:0000259" key="3">
    <source>
        <dbReference type="Pfam" id="PF00135"/>
    </source>
</evidence>
<name>A0A834N6N7_VESGE</name>
<dbReference type="InterPro" id="IPR029058">
    <property type="entry name" value="AB_hydrolase_fold"/>
</dbReference>
<protein>
    <recommendedName>
        <fullName evidence="3">Carboxylesterase type B domain-containing protein</fullName>
    </recommendedName>
</protein>
<dbReference type="InterPro" id="IPR002018">
    <property type="entry name" value="CarbesteraseB"/>
</dbReference>
<dbReference type="SUPFAM" id="SSF53474">
    <property type="entry name" value="alpha/beta-Hydrolases"/>
    <property type="match status" value="1"/>
</dbReference>
<evidence type="ECO:0000313" key="4">
    <source>
        <dbReference type="EMBL" id="KAF7397715.1"/>
    </source>
</evidence>
<dbReference type="Proteomes" id="UP000617340">
    <property type="component" value="Unassembled WGS sequence"/>
</dbReference>
<evidence type="ECO:0000256" key="1">
    <source>
        <dbReference type="ARBA" id="ARBA00005964"/>
    </source>
</evidence>
<dbReference type="AlphaFoldDB" id="A0A834N6N7"/>
<comment type="caution">
    <text evidence="4">The sequence shown here is derived from an EMBL/GenBank/DDBJ whole genome shotgun (WGS) entry which is preliminary data.</text>
</comment>
<dbReference type="EMBL" id="JACSDZ010000008">
    <property type="protein sequence ID" value="KAF7397715.1"/>
    <property type="molecule type" value="Genomic_DNA"/>
</dbReference>
<keyword evidence="2" id="KW-0325">Glycoprotein</keyword>
<evidence type="ECO:0000313" key="5">
    <source>
        <dbReference type="Proteomes" id="UP000617340"/>
    </source>
</evidence>
<gene>
    <name evidence="4" type="ORF">HZH68_008937</name>
</gene>
<feature type="domain" description="Carboxylesterase type B" evidence="3">
    <location>
        <begin position="82"/>
        <end position="193"/>
    </location>
</feature>
<dbReference type="Gene3D" id="3.40.50.1820">
    <property type="entry name" value="alpha/beta hydrolase"/>
    <property type="match status" value="1"/>
</dbReference>
<sequence length="554" mass="62069">MRMVTLAFRRSAIFLENRLLPPSPSLTSPPPRSRFPRHGWLVKSGRHDFALCSLEPPRLVGSRSLGKMAAERYEEANHGRQRNLKKYPVMVFIHGESYEWNSGNPYDGTVLTAYGNVVFVTINFRLGILGFLRPGTRDDAASNFGLLDQIAALLWLRENIAAFGGDPNSVTLVGHGTGAIFANLLLISPVANNKGTTISLRYNRIDDSRRIERIREVEAKLASFTRSKFVERGIRGLFKRAILMSGSALSADAIGKAPLQITKQVAHALNCPTTTDSDLALCLRFQDVEALLNVKIHKPKYVPAFAPLVDRAVIPDKPINLMENTQLFGRLVILFDLMYGVTESEKFHILPPIALLHGLLDNQRDEILRDHAKATHELEPELVLSKILEHYGDFYGEFTDDYATKNRDMVLEALSDSGTVAPLIMTANLHSRANPNSYMYVFSHPKAMQDYSGQQRQQTIHGEELSYVLGVPLDGSKYDLRTRYNIGETLFSEAMMNWWCSFAYIGYKHTSNVYCSLVGSISTPISASARPGKLLYEDYRRKTRKAVQEGSGKL</sequence>
<accession>A0A834N6N7</accession>
<dbReference type="InterPro" id="IPR051093">
    <property type="entry name" value="Neuroligin/BSAL"/>
</dbReference>
<reference evidence="4" key="1">
    <citation type="journal article" date="2020" name="G3 (Bethesda)">
        <title>High-Quality Assemblies for Three Invasive Social Wasps from the &lt;i&gt;Vespula&lt;/i&gt; Genus.</title>
        <authorList>
            <person name="Harrop T.W.R."/>
            <person name="Guhlin J."/>
            <person name="McLaughlin G.M."/>
            <person name="Permina E."/>
            <person name="Stockwell P."/>
            <person name="Gilligan J."/>
            <person name="Le Lec M.F."/>
            <person name="Gruber M.A.M."/>
            <person name="Quinn O."/>
            <person name="Lovegrove M."/>
            <person name="Duncan E.J."/>
            <person name="Remnant E.J."/>
            <person name="Van Eeckhoven J."/>
            <person name="Graham B."/>
            <person name="Knapp R.A."/>
            <person name="Langford K.W."/>
            <person name="Kronenberg Z."/>
            <person name="Press M.O."/>
            <person name="Eacker S.M."/>
            <person name="Wilson-Rankin E.E."/>
            <person name="Purcell J."/>
            <person name="Lester P.J."/>
            <person name="Dearden P.K."/>
        </authorList>
    </citation>
    <scope>NUCLEOTIDE SEQUENCE</scope>
    <source>
        <strain evidence="4">Linc-1</strain>
    </source>
</reference>
<dbReference type="PANTHER" id="PTHR43903">
    <property type="entry name" value="NEUROLIGIN"/>
    <property type="match status" value="1"/>
</dbReference>
<organism evidence="4 5">
    <name type="scientific">Vespula germanica</name>
    <name type="common">German yellow jacket</name>
    <name type="synonym">Paravespula germanica</name>
    <dbReference type="NCBI Taxonomy" id="30212"/>
    <lineage>
        <taxon>Eukaryota</taxon>
        <taxon>Metazoa</taxon>
        <taxon>Ecdysozoa</taxon>
        <taxon>Arthropoda</taxon>
        <taxon>Hexapoda</taxon>
        <taxon>Insecta</taxon>
        <taxon>Pterygota</taxon>
        <taxon>Neoptera</taxon>
        <taxon>Endopterygota</taxon>
        <taxon>Hymenoptera</taxon>
        <taxon>Apocrita</taxon>
        <taxon>Aculeata</taxon>
        <taxon>Vespoidea</taxon>
        <taxon>Vespidae</taxon>
        <taxon>Vespinae</taxon>
        <taxon>Vespula</taxon>
    </lineage>
</organism>
<proteinExistence type="inferred from homology"/>